<accession>A0ABS4XTZ8</accession>
<dbReference type="Proteomes" id="UP001195422">
    <property type="component" value="Unassembled WGS sequence"/>
</dbReference>
<reference evidence="1 2" key="1">
    <citation type="submission" date="2021-03" db="EMBL/GenBank/DDBJ databases">
        <title>Sequencing the genomes of 1000 actinobacteria strains.</title>
        <authorList>
            <person name="Klenk H.-P."/>
        </authorList>
    </citation>
    <scope>NUCLEOTIDE SEQUENCE [LARGE SCALE GENOMIC DNA]</scope>
    <source>
        <strain evidence="1 2">DSM 20168</strain>
    </source>
</reference>
<sequence length="192" mass="21027">MSTHDAAHEPGCEAESFLLLPHTVTNLAEFTASPRRYLVSVEEEPDRATQLWFKRAAQNPYGGDGIVQIRYFGEQLIPPGLWDDTLAIWFALLDAIEGFLSAGAGHGSFSAEIILSGNRHAAGFSIGGVSNRIEPLAFIPAVLGGAKRYFDWLENRVGRTHPGIPERIEVMTRLLDSFSQPRAVPQESGPRA</sequence>
<comment type="caution">
    <text evidence="1">The sequence shown here is derived from an EMBL/GenBank/DDBJ whole genome shotgun (WGS) entry which is preliminary data.</text>
</comment>
<protein>
    <submittedName>
        <fullName evidence="1">Uncharacterized protein</fullName>
    </submittedName>
</protein>
<keyword evidence="2" id="KW-1185">Reference proteome</keyword>
<dbReference type="RefSeq" id="WP_188946803.1">
    <property type="nucleotide sequence ID" value="NZ_BMPH01000001.1"/>
</dbReference>
<evidence type="ECO:0000313" key="2">
    <source>
        <dbReference type="Proteomes" id="UP001195422"/>
    </source>
</evidence>
<evidence type="ECO:0000313" key="1">
    <source>
        <dbReference type="EMBL" id="MBP2399967.1"/>
    </source>
</evidence>
<proteinExistence type="predicted"/>
<gene>
    <name evidence="1" type="ORF">JOF39_003048</name>
</gene>
<organism evidence="1 2">
    <name type="scientific">Glutamicibacter protophormiae</name>
    <name type="common">Brevibacterium protophormiae</name>
    <dbReference type="NCBI Taxonomy" id="37930"/>
    <lineage>
        <taxon>Bacteria</taxon>
        <taxon>Bacillati</taxon>
        <taxon>Actinomycetota</taxon>
        <taxon>Actinomycetes</taxon>
        <taxon>Micrococcales</taxon>
        <taxon>Micrococcaceae</taxon>
        <taxon>Glutamicibacter</taxon>
    </lineage>
</organism>
<dbReference type="EMBL" id="JAGIOJ010000001">
    <property type="protein sequence ID" value="MBP2399967.1"/>
    <property type="molecule type" value="Genomic_DNA"/>
</dbReference>
<name>A0ABS4XTZ8_GLUPR</name>